<evidence type="ECO:0000313" key="5">
    <source>
        <dbReference type="EMBL" id="KAK6471088.1"/>
    </source>
</evidence>
<feature type="repeat" description="ANK" evidence="3">
    <location>
        <begin position="128"/>
        <end position="160"/>
    </location>
</feature>
<dbReference type="PANTHER" id="PTHR24173">
    <property type="entry name" value="ANKYRIN REPEAT CONTAINING"/>
    <property type="match status" value="1"/>
</dbReference>
<protein>
    <submittedName>
        <fullName evidence="5">Photoreceptor ankyrin repeat protein-like</fullName>
    </submittedName>
</protein>
<dbReference type="Gene3D" id="1.25.40.20">
    <property type="entry name" value="Ankyrin repeat-containing domain"/>
    <property type="match status" value="1"/>
</dbReference>
<dbReference type="SUPFAM" id="SSF48403">
    <property type="entry name" value="Ankyrin repeat"/>
    <property type="match status" value="1"/>
</dbReference>
<accession>A0ABR0YFB6</accession>
<dbReference type="InterPro" id="IPR036770">
    <property type="entry name" value="Ankyrin_rpt-contain_sf"/>
</dbReference>
<feature type="repeat" description="ANK" evidence="3">
    <location>
        <begin position="163"/>
        <end position="195"/>
    </location>
</feature>
<dbReference type="Proteomes" id="UP001369086">
    <property type="component" value="Unassembled WGS sequence"/>
</dbReference>
<name>A0ABR0YFB6_HUSHU</name>
<evidence type="ECO:0000256" key="4">
    <source>
        <dbReference type="SAM" id="MobiDB-lite"/>
    </source>
</evidence>
<dbReference type="PROSITE" id="PS50088">
    <property type="entry name" value="ANK_REPEAT"/>
    <property type="match status" value="2"/>
</dbReference>
<evidence type="ECO:0000256" key="3">
    <source>
        <dbReference type="PROSITE-ProRule" id="PRU00023"/>
    </source>
</evidence>
<dbReference type="PANTHER" id="PTHR24173:SF29">
    <property type="entry name" value="PHOTORECEPTOR ANKYRIN REPEAT PROTEIN"/>
    <property type="match status" value="1"/>
</dbReference>
<dbReference type="Pfam" id="PF12796">
    <property type="entry name" value="Ank_2"/>
    <property type="match status" value="1"/>
</dbReference>
<keyword evidence="6" id="KW-1185">Reference proteome</keyword>
<comment type="caution">
    <text evidence="5">The sequence shown here is derived from an EMBL/GenBank/DDBJ whole genome shotgun (WGS) entry which is preliminary data.</text>
</comment>
<evidence type="ECO:0000256" key="2">
    <source>
        <dbReference type="ARBA" id="ARBA00023043"/>
    </source>
</evidence>
<organism evidence="5 6">
    <name type="scientific">Huso huso</name>
    <name type="common">Beluga</name>
    <name type="synonym">Acipenser huso</name>
    <dbReference type="NCBI Taxonomy" id="61971"/>
    <lineage>
        <taxon>Eukaryota</taxon>
        <taxon>Metazoa</taxon>
        <taxon>Chordata</taxon>
        <taxon>Craniata</taxon>
        <taxon>Vertebrata</taxon>
        <taxon>Euteleostomi</taxon>
        <taxon>Actinopterygii</taxon>
        <taxon>Chondrostei</taxon>
        <taxon>Acipenseriformes</taxon>
        <taxon>Acipenseridae</taxon>
        <taxon>Huso</taxon>
    </lineage>
</organism>
<feature type="compositionally biased region" description="Low complexity" evidence="4">
    <location>
        <begin position="336"/>
        <end position="348"/>
    </location>
</feature>
<dbReference type="EMBL" id="JAHFZB010000033">
    <property type="protein sequence ID" value="KAK6471088.1"/>
    <property type="molecule type" value="Genomic_DNA"/>
</dbReference>
<feature type="region of interest" description="Disordered" evidence="4">
    <location>
        <begin position="1"/>
        <end position="54"/>
    </location>
</feature>
<keyword evidence="1" id="KW-0677">Repeat</keyword>
<dbReference type="PROSITE" id="PS50297">
    <property type="entry name" value="ANK_REP_REGION"/>
    <property type="match status" value="2"/>
</dbReference>
<evidence type="ECO:0000256" key="1">
    <source>
        <dbReference type="ARBA" id="ARBA00022737"/>
    </source>
</evidence>
<reference evidence="5 6" key="1">
    <citation type="submission" date="2021-05" db="EMBL/GenBank/DDBJ databases">
        <authorList>
            <person name="Zahm M."/>
            <person name="Klopp C."/>
            <person name="Cabau C."/>
            <person name="Kuhl H."/>
            <person name="Suciu R."/>
            <person name="Ciorpac M."/>
            <person name="Holostenco D."/>
            <person name="Gessner J."/>
            <person name="Wuertz S."/>
            <person name="Hohne C."/>
            <person name="Stock M."/>
            <person name="Gislard M."/>
            <person name="Lluch J."/>
            <person name="Milhes M."/>
            <person name="Lampietro C."/>
            <person name="Lopez Roques C."/>
            <person name="Donnadieu C."/>
            <person name="Du K."/>
            <person name="Schartl M."/>
            <person name="Guiguen Y."/>
        </authorList>
    </citation>
    <scope>NUCLEOTIDE SEQUENCE [LARGE SCALE GENOMIC DNA]</scope>
    <source>
        <strain evidence="5">Hh-F2</strain>
        <tissue evidence="5">Blood</tissue>
    </source>
</reference>
<evidence type="ECO:0000313" key="6">
    <source>
        <dbReference type="Proteomes" id="UP001369086"/>
    </source>
</evidence>
<dbReference type="SMART" id="SM00248">
    <property type="entry name" value="ANK"/>
    <property type="match status" value="3"/>
</dbReference>
<feature type="compositionally biased region" description="Basic and acidic residues" evidence="4">
    <location>
        <begin position="1"/>
        <end position="11"/>
    </location>
</feature>
<proteinExistence type="predicted"/>
<gene>
    <name evidence="5" type="ORF">HHUSO_G30022</name>
</gene>
<feature type="region of interest" description="Disordered" evidence="4">
    <location>
        <begin position="325"/>
        <end position="352"/>
    </location>
</feature>
<sequence>MSDGHGEKDPDLDAGDLEDCSEISLASGEDPDGASLFSEDSVFPDYDSEDSSSSRDSSAVLTLYQACKENNARALHECLERGVSEEEVLELDINGRNGLMVACYKGFVDIVFGLDKCPYLDVNHQDNDGNTALMIAAQAGHMTIVNYLLNYYPGVDLERRDIRGFTAFMKAAMQGRSECVSSLMMAGVDLNAVDPTRGKTAKEWAILTGRFETLTKMRRLLEKPCAEQFCDRYTPEWPELRNLVAKAVTVKTRSEKITQRIRSTFTINFPHDPEDDGVLDHMVRMTTGISSPFVTTGCRPLCPTSPPAVGKKRFTVPEILQQYPGKQVENRSVQHSNGSGSDSSSCCGITEESQRGSILSNTGGVQGFSMRRNSVFPAGCIPQIKVSKSTESTPKKEKKKKSKSKHFLELPKWRYKELKEERKKVEEKEKDKEEKKDKKDKEEKKRKLDKEQKKKNESSFFDTLSFVKSTYFLTSH</sequence>
<feature type="compositionally biased region" description="Acidic residues" evidence="4">
    <location>
        <begin position="12"/>
        <end position="21"/>
    </location>
</feature>
<dbReference type="InterPro" id="IPR002110">
    <property type="entry name" value="Ankyrin_rpt"/>
</dbReference>
<feature type="region of interest" description="Disordered" evidence="4">
    <location>
        <begin position="420"/>
        <end position="457"/>
    </location>
</feature>
<keyword evidence="2 3" id="KW-0040">ANK repeat</keyword>